<feature type="region of interest" description="Disordered" evidence="22">
    <location>
        <begin position="96"/>
        <end position="138"/>
    </location>
</feature>
<dbReference type="SUPFAM" id="SSF52440">
    <property type="entry name" value="PreATP-grasp domain"/>
    <property type="match status" value="1"/>
</dbReference>
<keyword evidence="21" id="KW-0175">Coiled coil</keyword>
<accession>A0A2I4B4F3</accession>
<dbReference type="KEGG" id="alim:106516698"/>
<evidence type="ECO:0000256" key="12">
    <source>
        <dbReference type="ARBA" id="ARBA00023273"/>
    </source>
</evidence>
<dbReference type="Gene3D" id="3.40.50.20">
    <property type="match status" value="1"/>
</dbReference>
<dbReference type="InterPro" id="IPR001359">
    <property type="entry name" value="Synapsin"/>
</dbReference>
<sequence>MEFSAQVNAMQHLKEQLEERTRRIQANIQRQQEELRHIQEQLQRVQGQGLQQMLMQQQGGAMNVQLPQVGSVQQAATLTGQLQQTAINPVHSGTQQLTIQQQAAPPQQNLQQQTNTLTQPQRQPQQPAQAQSQAPGSVSAPLYNTMMISQPGQPNVLQISTSLPQNNTQQGTTVATFTQDRQIRFPAGQQLVTKLVTTPMHACSAVMVPTSMFMGQVVTAYNPFGGQQQSGQTQTLTLQPAQPAQGQPDGQNQTAVVAQSSQQGQQQQQQFLQGTRLLHSNQSAQLILQAAFPLQQQGAFTQATLPQQPQQQQQQQPQQQQQQQQSAGGGSSFFSSLSNAVKQTTAAAAATLSEAADRAGVSSHAKILLVIDDQQTDWVKVFRGKKVHGEFDIKVEQAEFSEINLVANSLGTYTVSIDAIRSGHKVTKSFKPDFVLIRQHAFSMDKNGDHRNMVIGLQYAGVPSVNSLHSVYNFCDKPWVFAQMSRLHKQLGPEEFPLIEQAYYPNHKEMITSPQFPVVVKMGHAHSGMGKVKVDNQYDFQDIASVVALTKTYATSEPFIDAKYDVRIQKIGNNYKAYMRTSISGNWKTNTGSSMLEQVAMSDKYKMWVDSCADIFGGLDICAVEALHGKDGKDYIIEVDDCSMPLIGDQQDEDRSQIAELVVSQMNQTVPRTPSSSAVRASAGQPAQRVISPQPVSQPKVPQAQQRPSPQGGPQQSPPSQQRPQPQGQPPAQTQQSAASPGTGDPSSQAKANQGPSAQPRSSGQGAPQRSQGSSPQAQRQQSVSQQKPSAGAQKASGGQPQPQRPAQMPRQQSQGGSQQQKSPGQQSRPGAPTTQQPRPAAQGQGGPGGRPPLQQKPQLPQKPSQDGPAGGGSPQLNKSQSLTNTFNIPETPAARASLSQDEVKAETIRNLRKSFASLFSD</sequence>
<dbReference type="FunFam" id="3.30.1490.20:FF:000008">
    <property type="entry name" value="Synapsin I"/>
    <property type="match status" value="1"/>
</dbReference>
<feature type="compositionally biased region" description="Low complexity" evidence="22">
    <location>
        <begin position="306"/>
        <end position="333"/>
    </location>
</feature>
<dbReference type="InterPro" id="IPR020897">
    <property type="entry name" value="Synapsin_pre-ATP-grasp_dom"/>
</dbReference>
<keyword evidence="5" id="KW-0488">Methylation</keyword>
<feature type="domain" description="Synapsin pre-ATP-grasp" evidence="23">
    <location>
        <begin position="363"/>
        <end position="464"/>
    </location>
</feature>
<evidence type="ECO:0000256" key="5">
    <source>
        <dbReference type="ARBA" id="ARBA00022481"/>
    </source>
</evidence>
<dbReference type="InterPro" id="IPR019735">
    <property type="entry name" value="Synapsin_CS"/>
</dbReference>
<keyword evidence="13" id="KW-0968">Cytoplasmic vesicle</keyword>
<dbReference type="InParanoid" id="A0A2I4B4F3"/>
<evidence type="ECO:0000256" key="10">
    <source>
        <dbReference type="ARBA" id="ARBA00023180"/>
    </source>
</evidence>
<dbReference type="GO" id="GO:0005794">
    <property type="term" value="C:Golgi apparatus"/>
    <property type="evidence" value="ECO:0007669"/>
    <property type="project" value="UniProtKB-SubCell"/>
</dbReference>
<feature type="compositionally biased region" description="Polar residues" evidence="22">
    <location>
        <begin position="745"/>
        <end position="773"/>
    </location>
</feature>
<dbReference type="PRINTS" id="PR01368">
    <property type="entry name" value="SYNAPSIN"/>
</dbReference>
<feature type="compositionally biased region" description="Low complexity" evidence="22">
    <location>
        <begin position="774"/>
        <end position="843"/>
    </location>
</feature>
<evidence type="ECO:0000256" key="13">
    <source>
        <dbReference type="ARBA" id="ARBA00023329"/>
    </source>
</evidence>
<comment type="similarity">
    <text evidence="3">Belongs to the synapsin family.</text>
</comment>
<dbReference type="InterPro" id="IPR013815">
    <property type="entry name" value="ATP_grasp_subdomain_1"/>
</dbReference>
<dbReference type="Gene3D" id="3.30.470.20">
    <property type="entry name" value="ATP-grasp fold, B domain"/>
    <property type="match status" value="1"/>
</dbReference>
<keyword evidence="7" id="KW-0677">Repeat</keyword>
<dbReference type="Proteomes" id="UP000192220">
    <property type="component" value="Unplaced"/>
</dbReference>
<dbReference type="Pfam" id="PF02078">
    <property type="entry name" value="Synapsin"/>
    <property type="match status" value="1"/>
</dbReference>
<organism evidence="25 26">
    <name type="scientific">Austrofundulus limnaeus</name>
    <name type="common">Annual killifish</name>
    <dbReference type="NCBI Taxonomy" id="52670"/>
    <lineage>
        <taxon>Eukaryota</taxon>
        <taxon>Metazoa</taxon>
        <taxon>Chordata</taxon>
        <taxon>Craniata</taxon>
        <taxon>Vertebrata</taxon>
        <taxon>Euteleostomi</taxon>
        <taxon>Actinopterygii</taxon>
        <taxon>Neopterygii</taxon>
        <taxon>Teleostei</taxon>
        <taxon>Neoteleostei</taxon>
        <taxon>Acanthomorphata</taxon>
        <taxon>Ovalentaria</taxon>
        <taxon>Atherinomorphae</taxon>
        <taxon>Cyprinodontiformes</taxon>
        <taxon>Rivulidae</taxon>
        <taxon>Austrofundulus</taxon>
    </lineage>
</organism>
<dbReference type="RefSeq" id="XP_013862639.1">
    <property type="nucleotide sequence ID" value="XM_014007185.1"/>
</dbReference>
<dbReference type="STRING" id="52670.A0A2I4B4F3"/>
<evidence type="ECO:0000313" key="25">
    <source>
        <dbReference type="Proteomes" id="UP000192220"/>
    </source>
</evidence>
<comment type="subunit">
    <text evidence="16">Homodimer. Can form oligomers with SYN2. Interacts with CAPON. Forms a ternary complex with NOS1. Isoform Ib interacts with PRNP.</text>
</comment>
<feature type="region of interest" description="Disordered" evidence="22">
    <location>
        <begin position="667"/>
        <end position="903"/>
    </location>
</feature>
<dbReference type="FunFam" id="3.30.470.20:FF:000151">
    <property type="entry name" value="Synapsin-2"/>
    <property type="match status" value="1"/>
</dbReference>
<feature type="compositionally biased region" description="Low complexity" evidence="22">
    <location>
        <begin position="692"/>
        <end position="743"/>
    </location>
</feature>
<dbReference type="PANTHER" id="PTHR10841">
    <property type="entry name" value="SYNAPSIN"/>
    <property type="match status" value="1"/>
</dbReference>
<comment type="subcellular location">
    <subcellularLocation>
        <location evidence="1">Cytoplasmic vesicle</location>
        <location evidence="1">Secretory vesicle</location>
        <location evidence="1">Synaptic vesicle</location>
    </subcellularLocation>
    <subcellularLocation>
        <location evidence="2">Golgi apparatus</location>
    </subcellularLocation>
    <subcellularLocation>
        <location evidence="15">Presynapse</location>
    </subcellularLocation>
</comment>
<dbReference type="SUPFAM" id="SSF56059">
    <property type="entry name" value="Glutathione synthetase ATP-binding domain-like"/>
    <property type="match status" value="1"/>
</dbReference>
<keyword evidence="6" id="KW-0597">Phosphoprotein</keyword>
<feature type="domain" description="Synapsin ATP-binding" evidence="24">
    <location>
        <begin position="466"/>
        <end position="668"/>
    </location>
</feature>
<dbReference type="InterPro" id="IPR020898">
    <property type="entry name" value="Synapsin_ATP-bd_dom"/>
</dbReference>
<evidence type="ECO:0000256" key="1">
    <source>
        <dbReference type="ARBA" id="ARBA00004234"/>
    </source>
</evidence>
<gene>
    <name evidence="26" type="primary">LOC106516698</name>
</gene>
<evidence type="ECO:0000256" key="3">
    <source>
        <dbReference type="ARBA" id="ARBA00008243"/>
    </source>
</evidence>
<protein>
    <recommendedName>
        <fullName evidence="4">Synapsin-1</fullName>
    </recommendedName>
    <alternativeName>
        <fullName evidence="14">Synapsin I</fullName>
    </alternativeName>
    <alternativeName>
        <fullName evidence="20">Synapsin II</fullName>
    </alternativeName>
    <alternativeName>
        <fullName evidence="19">Synapsin-2</fullName>
    </alternativeName>
</protein>
<evidence type="ECO:0000259" key="24">
    <source>
        <dbReference type="Pfam" id="PF02750"/>
    </source>
</evidence>
<dbReference type="Gene3D" id="3.30.1490.20">
    <property type="entry name" value="ATP-grasp fold, A domain"/>
    <property type="match status" value="1"/>
</dbReference>
<proteinExistence type="inferred from homology"/>
<dbReference type="Pfam" id="PF02750">
    <property type="entry name" value="Synapsin_C"/>
    <property type="match status" value="1"/>
</dbReference>
<evidence type="ECO:0000256" key="22">
    <source>
        <dbReference type="SAM" id="MobiDB-lite"/>
    </source>
</evidence>
<evidence type="ECO:0000256" key="19">
    <source>
        <dbReference type="ARBA" id="ARBA00069141"/>
    </source>
</evidence>
<dbReference type="GeneID" id="106516698"/>
<evidence type="ECO:0000256" key="7">
    <source>
        <dbReference type="ARBA" id="ARBA00022737"/>
    </source>
</evidence>
<evidence type="ECO:0000256" key="2">
    <source>
        <dbReference type="ARBA" id="ARBA00004555"/>
    </source>
</evidence>
<comment type="subunit">
    <text evidence="18">Can form oligomers with SYN1. Interacts with CAPON.</text>
</comment>
<feature type="compositionally biased region" description="Low complexity" evidence="22">
    <location>
        <begin position="852"/>
        <end position="864"/>
    </location>
</feature>
<comment type="function">
    <text evidence="17">Neuronal phosphoprotein that coats synaptic vesicles, binds to the cytoskeleton, and is believed to function in the regulation of neurotransmitter release. May play a role in noradrenaline secretion by sympathetic neurons.</text>
</comment>
<dbReference type="GO" id="GO:0005524">
    <property type="term" value="F:ATP binding"/>
    <property type="evidence" value="ECO:0007669"/>
    <property type="project" value="InterPro"/>
</dbReference>
<evidence type="ECO:0000313" key="26">
    <source>
        <dbReference type="RefSeq" id="XP_013862639.1"/>
    </source>
</evidence>
<evidence type="ECO:0000256" key="4">
    <source>
        <dbReference type="ARBA" id="ARBA00017852"/>
    </source>
</evidence>
<dbReference type="InterPro" id="IPR016185">
    <property type="entry name" value="PreATP-grasp_dom_sf"/>
</dbReference>
<keyword evidence="9" id="KW-0333">Golgi apparatus</keyword>
<feature type="compositionally biased region" description="Polar residues" evidence="22">
    <location>
        <begin position="875"/>
        <end position="889"/>
    </location>
</feature>
<keyword evidence="10" id="KW-0325">Glycoprotein</keyword>
<feature type="compositionally biased region" description="Low complexity" evidence="22">
    <location>
        <begin position="96"/>
        <end position="134"/>
    </location>
</feature>
<dbReference type="OrthoDB" id="10249572at2759"/>
<dbReference type="AlphaFoldDB" id="A0A2I4B4F3"/>
<dbReference type="FunFam" id="3.40.50.20:FF:000008">
    <property type="entry name" value="Synapsin III"/>
    <property type="match status" value="1"/>
</dbReference>
<dbReference type="GO" id="GO:0003779">
    <property type="term" value="F:actin binding"/>
    <property type="evidence" value="ECO:0007669"/>
    <property type="project" value="UniProtKB-KW"/>
</dbReference>
<feature type="region of interest" description="Disordered" evidence="22">
    <location>
        <begin position="303"/>
        <end position="333"/>
    </location>
</feature>
<name>A0A2I4B4F3_AUSLI</name>
<feature type="compositionally biased region" description="Polar residues" evidence="22">
    <location>
        <begin position="667"/>
        <end position="679"/>
    </location>
</feature>
<evidence type="ECO:0000256" key="18">
    <source>
        <dbReference type="ARBA" id="ARBA00064131"/>
    </source>
</evidence>
<evidence type="ECO:0000259" key="23">
    <source>
        <dbReference type="Pfam" id="PF02078"/>
    </source>
</evidence>
<evidence type="ECO:0000256" key="15">
    <source>
        <dbReference type="ARBA" id="ARBA00034106"/>
    </source>
</evidence>
<reference evidence="26" key="1">
    <citation type="submission" date="2025-08" db="UniProtKB">
        <authorList>
            <consortium name="RefSeq"/>
        </authorList>
    </citation>
    <scope>IDENTIFICATION</scope>
</reference>
<keyword evidence="8" id="KW-0770">Synapse</keyword>
<dbReference type="PANTHER" id="PTHR10841:SF24">
    <property type="entry name" value="SYNAPSIN-1"/>
    <property type="match status" value="1"/>
</dbReference>
<evidence type="ECO:0000256" key="6">
    <source>
        <dbReference type="ARBA" id="ARBA00022553"/>
    </source>
</evidence>
<feature type="coiled-coil region" evidence="21">
    <location>
        <begin position="7"/>
        <end position="48"/>
    </location>
</feature>
<keyword evidence="12" id="KW-0966">Cell projection</keyword>
<evidence type="ECO:0000256" key="11">
    <source>
        <dbReference type="ARBA" id="ARBA00023203"/>
    </source>
</evidence>
<feature type="region of interest" description="Disordered" evidence="22">
    <location>
        <begin position="228"/>
        <end position="260"/>
    </location>
</feature>
<evidence type="ECO:0000256" key="16">
    <source>
        <dbReference type="ARBA" id="ARBA00046960"/>
    </source>
</evidence>
<dbReference type="PROSITE" id="PS00416">
    <property type="entry name" value="SYNAPSIN_2"/>
    <property type="match status" value="1"/>
</dbReference>
<keyword evidence="11" id="KW-0009">Actin-binding</keyword>
<keyword evidence="25" id="KW-1185">Reference proteome</keyword>
<dbReference type="GO" id="GO:0030672">
    <property type="term" value="C:synaptic vesicle membrane"/>
    <property type="evidence" value="ECO:0007669"/>
    <property type="project" value="TreeGrafter"/>
</dbReference>
<evidence type="ECO:0000256" key="20">
    <source>
        <dbReference type="ARBA" id="ARBA00080999"/>
    </source>
</evidence>
<evidence type="ECO:0000256" key="8">
    <source>
        <dbReference type="ARBA" id="ARBA00023018"/>
    </source>
</evidence>
<evidence type="ECO:0000256" key="9">
    <source>
        <dbReference type="ARBA" id="ARBA00023034"/>
    </source>
</evidence>
<evidence type="ECO:0000256" key="17">
    <source>
        <dbReference type="ARBA" id="ARBA00056023"/>
    </source>
</evidence>
<dbReference type="FunCoup" id="A0A2I4B4F3">
    <property type="interactions" value="204"/>
</dbReference>
<dbReference type="GO" id="GO:0007269">
    <property type="term" value="P:neurotransmitter secretion"/>
    <property type="evidence" value="ECO:0007669"/>
    <property type="project" value="InterPro"/>
</dbReference>
<evidence type="ECO:0000256" key="21">
    <source>
        <dbReference type="SAM" id="Coils"/>
    </source>
</evidence>
<evidence type="ECO:0000256" key="14">
    <source>
        <dbReference type="ARBA" id="ARBA00029646"/>
    </source>
</evidence>